<dbReference type="EMBL" id="FQVX01000002">
    <property type="protein sequence ID" value="SHG22677.1"/>
    <property type="molecule type" value="Genomic_DNA"/>
</dbReference>
<dbReference type="InterPro" id="IPR002347">
    <property type="entry name" value="SDR_fam"/>
</dbReference>
<dbReference type="PRINTS" id="PR00081">
    <property type="entry name" value="GDHRDH"/>
</dbReference>
<comment type="similarity">
    <text evidence="1">Belongs to the short-chain dehydrogenases/reductases (SDR) family.</text>
</comment>
<dbReference type="Gene3D" id="3.40.50.720">
    <property type="entry name" value="NAD(P)-binding Rossmann-like Domain"/>
    <property type="match status" value="1"/>
</dbReference>
<sequence length="255" mass="25868">MSALFDLTGRRALVTGGGSGIGLAMARALAGHGASVALWGRRAERVRAAADALAADGAVAHAQQVDVSDEAAVAAGVRETVALLGGLDVVVVNAGLGVPLTPLVETTAADYRTVMATNLDGAFWTLRETARAMVEQGTGGSVIAVASLAAISGTARNHAYGASKAGLTAFVRSAAVELARHGIRVNGVLPGWTATDMTAAAQSSQVFTDRVISRVPMGRWGRPEEFGGIAVYLAADASSYQTGTTVLVDGGYAVF</sequence>
<dbReference type="GO" id="GO:0016616">
    <property type="term" value="F:oxidoreductase activity, acting on the CH-OH group of donors, NAD or NADP as acceptor"/>
    <property type="evidence" value="ECO:0007669"/>
    <property type="project" value="TreeGrafter"/>
</dbReference>
<dbReference type="PANTHER" id="PTHR42760:SF40">
    <property type="entry name" value="3-OXOACYL-[ACYL-CARRIER-PROTEIN] REDUCTASE, CHLOROPLASTIC"/>
    <property type="match status" value="1"/>
</dbReference>
<name>A0A1M5I3G5_9ACTN</name>
<evidence type="ECO:0000313" key="3">
    <source>
        <dbReference type="EMBL" id="SHG22677.1"/>
    </source>
</evidence>
<proteinExistence type="inferred from homology"/>
<protein>
    <submittedName>
        <fullName evidence="3">NAD(P)-dependent dehydrogenase, short-chain alcohol dehydrogenase family</fullName>
    </submittedName>
</protein>
<organism evidence="3 4">
    <name type="scientific">Geodermatophilus nigrescens</name>
    <dbReference type="NCBI Taxonomy" id="1070870"/>
    <lineage>
        <taxon>Bacteria</taxon>
        <taxon>Bacillati</taxon>
        <taxon>Actinomycetota</taxon>
        <taxon>Actinomycetes</taxon>
        <taxon>Geodermatophilales</taxon>
        <taxon>Geodermatophilaceae</taxon>
        <taxon>Geodermatophilus</taxon>
    </lineage>
</organism>
<dbReference type="Proteomes" id="UP000184471">
    <property type="component" value="Unassembled WGS sequence"/>
</dbReference>
<dbReference type="PANTHER" id="PTHR42760">
    <property type="entry name" value="SHORT-CHAIN DEHYDROGENASES/REDUCTASES FAMILY MEMBER"/>
    <property type="match status" value="1"/>
</dbReference>
<dbReference type="RefSeq" id="WP_217651197.1">
    <property type="nucleotide sequence ID" value="NZ_FQVX01000002.1"/>
</dbReference>
<gene>
    <name evidence="3" type="ORF">SAMN05444351_1870</name>
</gene>
<dbReference type="InterPro" id="IPR020904">
    <property type="entry name" value="Sc_DH/Rdtase_CS"/>
</dbReference>
<keyword evidence="4" id="KW-1185">Reference proteome</keyword>
<dbReference type="PROSITE" id="PS00061">
    <property type="entry name" value="ADH_SHORT"/>
    <property type="match status" value="1"/>
</dbReference>
<dbReference type="STRING" id="1070870.SAMN05444351_1870"/>
<evidence type="ECO:0000313" key="4">
    <source>
        <dbReference type="Proteomes" id="UP000184471"/>
    </source>
</evidence>
<dbReference type="Pfam" id="PF13561">
    <property type="entry name" value="adh_short_C2"/>
    <property type="match status" value="1"/>
</dbReference>
<dbReference type="PRINTS" id="PR00080">
    <property type="entry name" value="SDRFAMILY"/>
</dbReference>
<accession>A0A1M5I3G5</accession>
<reference evidence="3 4" key="1">
    <citation type="submission" date="2016-11" db="EMBL/GenBank/DDBJ databases">
        <authorList>
            <person name="Jaros S."/>
            <person name="Januszkiewicz K."/>
            <person name="Wedrychowicz H."/>
        </authorList>
    </citation>
    <scope>NUCLEOTIDE SEQUENCE [LARGE SCALE GENOMIC DNA]</scope>
    <source>
        <strain evidence="3 4">DSM 45408</strain>
    </source>
</reference>
<dbReference type="InterPro" id="IPR036291">
    <property type="entry name" value="NAD(P)-bd_dom_sf"/>
</dbReference>
<dbReference type="GO" id="GO:0030497">
    <property type="term" value="P:fatty acid elongation"/>
    <property type="evidence" value="ECO:0007669"/>
    <property type="project" value="TreeGrafter"/>
</dbReference>
<keyword evidence="2" id="KW-0560">Oxidoreductase</keyword>
<dbReference type="FunFam" id="3.40.50.720:FF:000084">
    <property type="entry name" value="Short-chain dehydrogenase reductase"/>
    <property type="match status" value="1"/>
</dbReference>
<evidence type="ECO:0000256" key="2">
    <source>
        <dbReference type="ARBA" id="ARBA00023002"/>
    </source>
</evidence>
<dbReference type="AlphaFoldDB" id="A0A1M5I3G5"/>
<evidence type="ECO:0000256" key="1">
    <source>
        <dbReference type="ARBA" id="ARBA00006484"/>
    </source>
</evidence>
<dbReference type="SUPFAM" id="SSF51735">
    <property type="entry name" value="NAD(P)-binding Rossmann-fold domains"/>
    <property type="match status" value="1"/>
</dbReference>